<keyword evidence="3" id="KW-1185">Reference proteome</keyword>
<evidence type="ECO:0000256" key="1">
    <source>
        <dbReference type="SAM" id="SignalP"/>
    </source>
</evidence>
<gene>
    <name evidence="2" type="ORF">BU24DRAFT_463170</name>
</gene>
<protein>
    <submittedName>
        <fullName evidence="2">Uncharacterized protein</fullName>
    </submittedName>
</protein>
<dbReference type="Proteomes" id="UP000799778">
    <property type="component" value="Unassembled WGS sequence"/>
</dbReference>
<keyword evidence="1" id="KW-0732">Signal</keyword>
<dbReference type="RefSeq" id="XP_033382714.1">
    <property type="nucleotide sequence ID" value="XM_033532092.1"/>
</dbReference>
<dbReference type="EMBL" id="ML978070">
    <property type="protein sequence ID" value="KAF2014375.1"/>
    <property type="molecule type" value="Genomic_DNA"/>
</dbReference>
<sequence>MPAKTLVVTLLALFASTLAAPIDTRGLPSIVDVAIDPDIVTGRSVPDVTLESVAPESVDRRAAPVVAERINNPNHVTGRTIPDLTDLLKGLNPPERIF</sequence>
<dbReference type="AlphaFoldDB" id="A0A6A5XMA7"/>
<accession>A0A6A5XMA7</accession>
<feature type="chain" id="PRO_5025359979" evidence="1">
    <location>
        <begin position="20"/>
        <end position="98"/>
    </location>
</feature>
<dbReference type="GeneID" id="54289489"/>
<name>A0A6A5XMA7_9PLEO</name>
<proteinExistence type="predicted"/>
<evidence type="ECO:0000313" key="2">
    <source>
        <dbReference type="EMBL" id="KAF2014375.1"/>
    </source>
</evidence>
<feature type="signal peptide" evidence="1">
    <location>
        <begin position="1"/>
        <end position="19"/>
    </location>
</feature>
<organism evidence="2 3">
    <name type="scientific">Aaosphaeria arxii CBS 175.79</name>
    <dbReference type="NCBI Taxonomy" id="1450172"/>
    <lineage>
        <taxon>Eukaryota</taxon>
        <taxon>Fungi</taxon>
        <taxon>Dikarya</taxon>
        <taxon>Ascomycota</taxon>
        <taxon>Pezizomycotina</taxon>
        <taxon>Dothideomycetes</taxon>
        <taxon>Pleosporomycetidae</taxon>
        <taxon>Pleosporales</taxon>
        <taxon>Pleosporales incertae sedis</taxon>
        <taxon>Aaosphaeria</taxon>
    </lineage>
</organism>
<evidence type="ECO:0000313" key="3">
    <source>
        <dbReference type="Proteomes" id="UP000799778"/>
    </source>
</evidence>
<reference evidence="2" key="1">
    <citation type="journal article" date="2020" name="Stud. Mycol.">
        <title>101 Dothideomycetes genomes: a test case for predicting lifestyles and emergence of pathogens.</title>
        <authorList>
            <person name="Haridas S."/>
            <person name="Albert R."/>
            <person name="Binder M."/>
            <person name="Bloem J."/>
            <person name="Labutti K."/>
            <person name="Salamov A."/>
            <person name="Andreopoulos B."/>
            <person name="Baker S."/>
            <person name="Barry K."/>
            <person name="Bills G."/>
            <person name="Bluhm B."/>
            <person name="Cannon C."/>
            <person name="Castanera R."/>
            <person name="Culley D."/>
            <person name="Daum C."/>
            <person name="Ezra D."/>
            <person name="Gonzalez J."/>
            <person name="Henrissat B."/>
            <person name="Kuo A."/>
            <person name="Liang C."/>
            <person name="Lipzen A."/>
            <person name="Lutzoni F."/>
            <person name="Magnuson J."/>
            <person name="Mondo S."/>
            <person name="Nolan M."/>
            <person name="Ohm R."/>
            <person name="Pangilinan J."/>
            <person name="Park H.-J."/>
            <person name="Ramirez L."/>
            <person name="Alfaro M."/>
            <person name="Sun H."/>
            <person name="Tritt A."/>
            <person name="Yoshinaga Y."/>
            <person name="Zwiers L.-H."/>
            <person name="Turgeon B."/>
            <person name="Goodwin S."/>
            <person name="Spatafora J."/>
            <person name="Crous P."/>
            <person name="Grigoriev I."/>
        </authorList>
    </citation>
    <scope>NUCLEOTIDE SEQUENCE</scope>
    <source>
        <strain evidence="2">CBS 175.79</strain>
    </source>
</reference>